<organism evidence="2 3">
    <name type="scientific">Massilia oculi</name>
    <dbReference type="NCBI Taxonomy" id="945844"/>
    <lineage>
        <taxon>Bacteria</taxon>
        <taxon>Pseudomonadati</taxon>
        <taxon>Pseudomonadota</taxon>
        <taxon>Betaproteobacteria</taxon>
        <taxon>Burkholderiales</taxon>
        <taxon>Oxalobacteraceae</taxon>
        <taxon>Telluria group</taxon>
        <taxon>Massilia</taxon>
    </lineage>
</organism>
<dbReference type="AlphaFoldDB" id="A0A2S2DDA7"/>
<evidence type="ECO:0000313" key="2">
    <source>
        <dbReference type="EMBL" id="AWL03324.1"/>
    </source>
</evidence>
<evidence type="ECO:0000259" key="1">
    <source>
        <dbReference type="Pfam" id="PF13472"/>
    </source>
</evidence>
<accession>A0A2S2DDA7</accession>
<keyword evidence="2" id="KW-0378">Hydrolase</keyword>
<feature type="domain" description="SGNH hydrolase-type esterase" evidence="1">
    <location>
        <begin position="258"/>
        <end position="451"/>
    </location>
</feature>
<name>A0A2S2DDA7_9BURK</name>
<dbReference type="KEGG" id="mtim:DIR46_01880"/>
<evidence type="ECO:0000313" key="3">
    <source>
        <dbReference type="Proteomes" id="UP000245820"/>
    </source>
</evidence>
<dbReference type="EMBL" id="CP029343">
    <property type="protein sequence ID" value="AWL03324.1"/>
    <property type="molecule type" value="Genomic_DNA"/>
</dbReference>
<dbReference type="InterPro" id="IPR036514">
    <property type="entry name" value="SGNH_hydro_sf"/>
</dbReference>
<dbReference type="OrthoDB" id="1828825at2"/>
<dbReference type="Pfam" id="PF13472">
    <property type="entry name" value="Lipase_GDSL_2"/>
    <property type="match status" value="1"/>
</dbReference>
<dbReference type="GO" id="GO:0016788">
    <property type="term" value="F:hydrolase activity, acting on ester bonds"/>
    <property type="evidence" value="ECO:0007669"/>
    <property type="project" value="UniProtKB-ARBA"/>
</dbReference>
<dbReference type="CDD" id="cd01830">
    <property type="entry name" value="XynE_like"/>
    <property type="match status" value="1"/>
</dbReference>
<dbReference type="PANTHER" id="PTHR43784">
    <property type="entry name" value="GDSL-LIKE LIPASE/ACYLHYDROLASE, PUTATIVE (AFU_ORTHOLOGUE AFUA_2G00820)-RELATED"/>
    <property type="match status" value="1"/>
</dbReference>
<dbReference type="SUPFAM" id="SSF52266">
    <property type="entry name" value="SGNH hydrolase"/>
    <property type="match status" value="1"/>
</dbReference>
<keyword evidence="3" id="KW-1185">Reference proteome</keyword>
<gene>
    <name evidence="2" type="ORF">DIR46_01880</name>
</gene>
<dbReference type="Proteomes" id="UP000245820">
    <property type="component" value="Chromosome"/>
</dbReference>
<sequence length="467" mass="49053">MRSALSLTGARTATASSRPFSGARHVLSGFQCLRLARHSLLVALQDDHGVDRGVDQTRRRLLLGAPVLAGALAAPAADVLAQAGLPERWSAGWGCAPAGPPPPASLQTFTNQTLRLIVRTSLGGNRVRIRLSNEMGDTELRLTAAHVGLRAGGAVVTAGTSRQLTFGGRPGVTIPAGAPAVSDPVSLPVAPFTDLAISLYFPGTVQATTIHHAAYQASYASTTGDFGAQASLPVQRAFASWPFLTEVDVDRAAPVLVAVGDSVTDGVGSTSNGNRRWPDYLARRIQSELGSNRIGVVNRGISANRMLADTPTALLAGRDLLERFDRDVLSTAGVRGLAVLIGINDIVYSPSSAPIPANDLIAGYLQLVTRAHLHGIPVLGATLPPFLGFVYYTPAREAVRQAVNAWMRSALPFDLLADVDLALRDPNDPQRLRSAYDSGDRLHPNDVGYEALAAAVPLAVLSSLMGA</sequence>
<dbReference type="PANTHER" id="PTHR43784:SF2">
    <property type="entry name" value="GDSL-LIKE LIPASE_ACYLHYDROLASE, PUTATIVE (AFU_ORTHOLOGUE AFUA_2G00820)-RELATED"/>
    <property type="match status" value="1"/>
</dbReference>
<proteinExistence type="predicted"/>
<reference evidence="2 3" key="1">
    <citation type="submission" date="2018-05" db="EMBL/GenBank/DDBJ databases">
        <title>Complete genome sequence of Massilia oculi sp. nov. CCUG 43427T (=DSM 26321T), the type strain of M. oculi, and comparison with genome sequences of other Massilia strains.</title>
        <authorList>
            <person name="Zhu B."/>
        </authorList>
    </citation>
    <scope>NUCLEOTIDE SEQUENCE [LARGE SCALE GENOMIC DNA]</scope>
    <source>
        <strain evidence="2 3">CCUG 43427</strain>
    </source>
</reference>
<dbReference type="Gene3D" id="3.40.50.1110">
    <property type="entry name" value="SGNH hydrolase"/>
    <property type="match status" value="1"/>
</dbReference>
<dbReference type="InterPro" id="IPR013830">
    <property type="entry name" value="SGNH_hydro"/>
</dbReference>
<protein>
    <submittedName>
        <fullName evidence="2">SGNH/GDSL hydrolase family protein</fullName>
    </submittedName>
</protein>
<dbReference type="InterPro" id="IPR053140">
    <property type="entry name" value="GDSL_Rv0518-like"/>
</dbReference>